<dbReference type="EMBL" id="VCIW01000029">
    <property type="protein sequence ID" value="TLS48781.1"/>
    <property type="molecule type" value="Genomic_DNA"/>
</dbReference>
<feature type="domain" description="HAMP" evidence="12">
    <location>
        <begin position="312"/>
        <end position="364"/>
    </location>
</feature>
<dbReference type="Pfam" id="PF00672">
    <property type="entry name" value="HAMP"/>
    <property type="match status" value="1"/>
</dbReference>
<accession>A0A5R9FZ41</accession>
<keyword evidence="6" id="KW-0547">Nucleotide-binding</keyword>
<evidence type="ECO:0000256" key="8">
    <source>
        <dbReference type="ARBA" id="ARBA00022840"/>
    </source>
</evidence>
<keyword evidence="7" id="KW-0418">Kinase</keyword>
<evidence type="ECO:0000256" key="1">
    <source>
        <dbReference type="ARBA" id="ARBA00004651"/>
    </source>
</evidence>
<evidence type="ECO:0000256" key="9">
    <source>
        <dbReference type="ARBA" id="ARBA00022989"/>
    </source>
</evidence>
<keyword evidence="11" id="KW-0472">Membrane</keyword>
<evidence type="ECO:0000256" key="2">
    <source>
        <dbReference type="ARBA" id="ARBA00022475"/>
    </source>
</evidence>
<dbReference type="InterPro" id="IPR050640">
    <property type="entry name" value="Bact_2-comp_sensor_kinase"/>
</dbReference>
<dbReference type="Proteomes" id="UP000309676">
    <property type="component" value="Unassembled WGS sequence"/>
</dbReference>
<dbReference type="Pfam" id="PF02518">
    <property type="entry name" value="HATPase_c"/>
    <property type="match status" value="1"/>
</dbReference>
<keyword evidence="14" id="KW-1185">Reference proteome</keyword>
<keyword evidence="3" id="KW-0597">Phosphoprotein</keyword>
<reference evidence="13 14" key="1">
    <citation type="submission" date="2019-05" db="EMBL/GenBank/DDBJ databases">
        <authorList>
            <person name="Narsing Rao M.P."/>
            <person name="Li W.J."/>
        </authorList>
    </citation>
    <scope>NUCLEOTIDE SEQUENCE [LARGE SCALE GENOMIC DNA]</scope>
    <source>
        <strain evidence="13 14">SYSU_K30003</strain>
    </source>
</reference>
<keyword evidence="9" id="KW-1133">Transmembrane helix</keyword>
<evidence type="ECO:0000259" key="12">
    <source>
        <dbReference type="PROSITE" id="PS50885"/>
    </source>
</evidence>
<keyword evidence="2" id="KW-1003">Cell membrane</keyword>
<gene>
    <name evidence="13" type="ORF">FE782_28980</name>
</gene>
<dbReference type="Gene3D" id="6.10.340.10">
    <property type="match status" value="1"/>
</dbReference>
<dbReference type="SUPFAM" id="SSF158472">
    <property type="entry name" value="HAMP domain-like"/>
    <property type="match status" value="1"/>
</dbReference>
<evidence type="ECO:0000256" key="11">
    <source>
        <dbReference type="ARBA" id="ARBA00023136"/>
    </source>
</evidence>
<dbReference type="PROSITE" id="PS50885">
    <property type="entry name" value="HAMP"/>
    <property type="match status" value="1"/>
</dbReference>
<comment type="caution">
    <text evidence="13">The sequence shown here is derived from an EMBL/GenBank/DDBJ whole genome shotgun (WGS) entry which is preliminary data.</text>
</comment>
<evidence type="ECO:0000256" key="7">
    <source>
        <dbReference type="ARBA" id="ARBA00022777"/>
    </source>
</evidence>
<dbReference type="InterPro" id="IPR003660">
    <property type="entry name" value="HAMP_dom"/>
</dbReference>
<comment type="subcellular location">
    <subcellularLocation>
        <location evidence="1">Cell membrane</location>
        <topology evidence="1">Multi-pass membrane protein</topology>
    </subcellularLocation>
</comment>
<dbReference type="SMART" id="SM00304">
    <property type="entry name" value="HAMP"/>
    <property type="match status" value="1"/>
</dbReference>
<dbReference type="GO" id="GO:0005886">
    <property type="term" value="C:plasma membrane"/>
    <property type="evidence" value="ECO:0007669"/>
    <property type="project" value="UniProtKB-SubCell"/>
</dbReference>
<dbReference type="CDD" id="cd06225">
    <property type="entry name" value="HAMP"/>
    <property type="match status" value="1"/>
</dbReference>
<dbReference type="Pfam" id="PF06580">
    <property type="entry name" value="His_kinase"/>
    <property type="match status" value="1"/>
</dbReference>
<dbReference type="OrthoDB" id="2062925at2"/>
<evidence type="ECO:0000313" key="14">
    <source>
        <dbReference type="Proteomes" id="UP000309676"/>
    </source>
</evidence>
<evidence type="ECO:0000256" key="4">
    <source>
        <dbReference type="ARBA" id="ARBA00022679"/>
    </source>
</evidence>
<dbReference type="InterPro" id="IPR010559">
    <property type="entry name" value="Sig_transdc_His_kin_internal"/>
</dbReference>
<protein>
    <submittedName>
        <fullName evidence="13">HAMP domain-containing protein</fullName>
    </submittedName>
</protein>
<dbReference type="AlphaFoldDB" id="A0A5R9FZ41"/>
<keyword evidence="5" id="KW-0812">Transmembrane</keyword>
<dbReference type="RefSeq" id="WP_138197846.1">
    <property type="nucleotide sequence ID" value="NZ_VCIW01000029.1"/>
</dbReference>
<dbReference type="GO" id="GO:0000155">
    <property type="term" value="F:phosphorelay sensor kinase activity"/>
    <property type="evidence" value="ECO:0007669"/>
    <property type="project" value="InterPro"/>
</dbReference>
<dbReference type="SUPFAM" id="SSF55874">
    <property type="entry name" value="ATPase domain of HSP90 chaperone/DNA topoisomerase II/histidine kinase"/>
    <property type="match status" value="1"/>
</dbReference>
<keyword evidence="4" id="KW-0808">Transferase</keyword>
<sequence length="583" mass="66659">MQLAFRWLKSLRIFPKLVLAFLLALGPIYYIGLTMNRSGAEHVRAEIGNSLMSRVNLYTEILDVDFDRTIRLMQEFVNDVDLLELSVAHEVMTDIERTEAVLRVKHRIDLLRQSSVFVRSAFAMIPSLDRTISSEVTAITELERDQLEALLQIKNLYESPFLEWNGRLFISVPYPDAGTAKTPLFVVAVEVSKAELTKALERFTSEGGGAVLTGRRIPWTVDGGLEADRAQALRKELERLGVSASGEARTVTVGGVSYLLSQQASDRLDVTMSMFVPSEQIEAPLRDSQRWLIVLSAASVALVITFSYSIYRMIHRPLKSFMQAFRRLEQGNFNVELRYSFQDEFGYLYDQFNATVRQLNVLVHEVYEQQYRARLSELRHLQSQINPHFLYNTYFLLYRMAQRKDFDNVVPLTKHLGEYFQYITRDGMDEVPYEAEAAHAKTYMDIQSIRFEDRIQAAFEPLPEGAGAVLVPRLVLQPIIENAYKHALEKKESDARLVVVTELIDDVLRVKVIDNGDRMTPELAEELQAMLDRSDDAIETTGLVNVHRRLRIKYGENAGLRLRPAEPQGLSVEMRIPWEENAG</sequence>
<dbReference type="Gene3D" id="3.30.565.10">
    <property type="entry name" value="Histidine kinase-like ATPase, C-terminal domain"/>
    <property type="match status" value="1"/>
</dbReference>
<organism evidence="13 14">
    <name type="scientific">Paenibacillus antri</name>
    <dbReference type="NCBI Taxonomy" id="2582848"/>
    <lineage>
        <taxon>Bacteria</taxon>
        <taxon>Bacillati</taxon>
        <taxon>Bacillota</taxon>
        <taxon>Bacilli</taxon>
        <taxon>Bacillales</taxon>
        <taxon>Paenibacillaceae</taxon>
        <taxon>Paenibacillus</taxon>
    </lineage>
</organism>
<dbReference type="PANTHER" id="PTHR34220:SF11">
    <property type="entry name" value="SENSOR PROTEIN KINASE HPTS"/>
    <property type="match status" value="1"/>
</dbReference>
<name>A0A5R9FZ41_9BACL</name>
<keyword evidence="8" id="KW-0067">ATP-binding</keyword>
<evidence type="ECO:0000256" key="6">
    <source>
        <dbReference type="ARBA" id="ARBA00022741"/>
    </source>
</evidence>
<proteinExistence type="predicted"/>
<evidence type="ECO:0000313" key="13">
    <source>
        <dbReference type="EMBL" id="TLS48781.1"/>
    </source>
</evidence>
<evidence type="ECO:0000256" key="5">
    <source>
        <dbReference type="ARBA" id="ARBA00022692"/>
    </source>
</evidence>
<dbReference type="InterPro" id="IPR036890">
    <property type="entry name" value="HATPase_C_sf"/>
</dbReference>
<dbReference type="PANTHER" id="PTHR34220">
    <property type="entry name" value="SENSOR HISTIDINE KINASE YPDA"/>
    <property type="match status" value="1"/>
</dbReference>
<evidence type="ECO:0000256" key="3">
    <source>
        <dbReference type="ARBA" id="ARBA00022553"/>
    </source>
</evidence>
<keyword evidence="10" id="KW-0902">Two-component regulatory system</keyword>
<dbReference type="InterPro" id="IPR003594">
    <property type="entry name" value="HATPase_dom"/>
</dbReference>
<evidence type="ECO:0000256" key="10">
    <source>
        <dbReference type="ARBA" id="ARBA00023012"/>
    </source>
</evidence>
<dbReference type="GO" id="GO:0005524">
    <property type="term" value="F:ATP binding"/>
    <property type="evidence" value="ECO:0007669"/>
    <property type="project" value="UniProtKB-KW"/>
</dbReference>